<dbReference type="Gene3D" id="3.90.226.10">
    <property type="entry name" value="2-enoyl-CoA Hydratase, Chain A, domain 1"/>
    <property type="match status" value="1"/>
</dbReference>
<evidence type="ECO:0000313" key="3">
    <source>
        <dbReference type="Proteomes" id="UP000002332"/>
    </source>
</evidence>
<evidence type="ECO:0000313" key="2">
    <source>
        <dbReference type="EMBL" id="CAM96448.1"/>
    </source>
</evidence>
<protein>
    <submittedName>
        <fullName evidence="2">Conserved hypothetical exported protein</fullName>
    </submittedName>
</protein>
<geneLocation type="plasmid" evidence="2 3">
    <name>pQBR103</name>
</geneLocation>
<dbReference type="PATRIC" id="fig|216595.4.peg.212"/>
<keyword evidence="1" id="KW-0732">Signal</keyword>
<organism evidence="2 3">
    <name type="scientific">Pseudomonas fluorescens (strain SBW25)</name>
    <dbReference type="NCBI Taxonomy" id="216595"/>
    <lineage>
        <taxon>Bacteria</taxon>
        <taxon>Pseudomonadati</taxon>
        <taxon>Pseudomonadota</taxon>
        <taxon>Gammaproteobacteria</taxon>
        <taxon>Pseudomonadales</taxon>
        <taxon>Pseudomonadaceae</taxon>
        <taxon>Pseudomonas</taxon>
    </lineage>
</organism>
<name>A4V7W2_PSEFS</name>
<sequence length="353" mass="37837">MGEPQELRMRFFLCGLLAASVFSAISSVATANDIEILPSATAGASSPPEVYLAGEITDDTVAQLASLIPSRGLAGSIVYLDSAGGDPQAGMRLGELIRGSSMNTAIGKPGKTSGRPSPGKCMSACVLTYAGGKFRFIDPASQLGIHRFYRRTAQSTDLDVAQVLSAAITAYLIKMGVVPALFERMVQVGRGQMELLSHSDAARLNLVNNGVLPAEWGIEGKQGQVYLMGRQQTWNGTGKLIMSCAPNQRVRFSALYDAGDNNGFITRNATNYTLRINKQFLPIASLQGKPSVSGDYVLASFTPDDSMLWAISGGEQLGFGFHTKDSNTFYGFLVDATGEQDLVRSWIKHCTDR</sequence>
<feature type="signal peptide" evidence="1">
    <location>
        <begin position="1"/>
        <end position="31"/>
    </location>
</feature>
<accession>A4V7W2</accession>
<evidence type="ECO:0000256" key="1">
    <source>
        <dbReference type="SAM" id="SignalP"/>
    </source>
</evidence>
<proteinExistence type="predicted"/>
<keyword evidence="2" id="KW-0614">Plasmid</keyword>
<dbReference type="AlphaFoldDB" id="A4V7W2"/>
<dbReference type="InterPro" id="IPR029045">
    <property type="entry name" value="ClpP/crotonase-like_dom_sf"/>
</dbReference>
<dbReference type="EMBL" id="AM235768">
    <property type="protein sequence ID" value="CAM96448.1"/>
    <property type="molecule type" value="Genomic_DNA"/>
</dbReference>
<feature type="chain" id="PRO_5002674938" evidence="1">
    <location>
        <begin position="32"/>
        <end position="353"/>
    </location>
</feature>
<dbReference type="Proteomes" id="UP000002332">
    <property type="component" value="Plasmid pQBR103"/>
</dbReference>
<dbReference type="SUPFAM" id="SSF52096">
    <property type="entry name" value="ClpP/crotonase"/>
    <property type="match status" value="1"/>
</dbReference>
<gene>
    <name evidence="2" type="ordered locus">pQBR0416</name>
</gene>
<reference evidence="2 3" key="1">
    <citation type="journal article" date="2007" name="ISME J.">
        <title>Sequence-based analysis of pQBR103; a representative of a unique, transfer-proficient mega plasmid resident in the microbial community of sugar beet.</title>
        <authorList>
            <person name="Tett A."/>
            <person name="Spiers A.J."/>
            <person name="Crossman L.C."/>
            <person name="Ager D."/>
            <person name="Ciric L."/>
            <person name="Dow J.M."/>
            <person name="Fry J.C."/>
            <person name="Harris D."/>
            <person name="Lilley A."/>
            <person name="Oliver A."/>
            <person name="Parkhill J."/>
            <person name="Quail M.A."/>
            <person name="Rainey P.B."/>
            <person name="Saunders N.J."/>
            <person name="Seeger K."/>
            <person name="Snyder L.A.S."/>
            <person name="Squares R."/>
            <person name="Thomas C.M."/>
            <person name="Turner S.L."/>
            <person name="Zhang X.-X."/>
            <person name="Field D."/>
            <person name="Bailey M.J."/>
        </authorList>
    </citation>
    <scope>NUCLEOTIDE SEQUENCE [LARGE SCALE GENOMIC DNA]</scope>
    <source>
        <strain evidence="2 3">SBW25</strain>
    </source>
</reference>